<sequence length="551" mass="64430">MHGSVETTVRTIRSSILLILAMLVVRFCSGPVTVMYERVEQLDGFDIVDTRNIRIRKYNRTVSVLNGTFDLLRALDDDYSFTVQLAYSTLGNNQFIKSPFRLPLQKMCQFLNTTYRDYRKFYKNMTNFPDAGDCPVEAKQYYVRNKVLDANIFNDYFQAGLWKVTLLLFEKSDLELPIVMGDVLFLRTIRSSILLILGMLVVRLCSGPVTVMYERVEQLHGFDTLDSRNIRIRKYNRTVSVLNGTFDLLRAMDDDYSITVQLAYSTLGNNQFIQSPFRLPLQKMCQFLNNTYRDYREFYRNMTNFPDAGDCPVEAKQYYIRNKVLDANIFNDYFQAGLWKVTWLLFEKSDLELPIVIGDVLFLETTVRTIRSSILLILAMLVVRICSGPVTVMYERIYQLSGYDVVDSRDLRIKKYNRTVSVMNGTFDVFQEMGDDYSFTAQLAYSKLGNNQFIQSPFRLPMQKMCQFLNTTYRDYREYYRKATNFPNAGQCPVEAKQYYMNNHVLAANIFNNYFQEGLWKVGMLLYKSSNLEQSVYTTEFLFRVSREGLF</sequence>
<accession>A0A182VYQ0</accession>
<feature type="transmembrane region" description="Helical" evidence="1">
    <location>
        <begin position="12"/>
        <end position="29"/>
    </location>
</feature>
<proteinExistence type="predicted"/>
<organism evidence="2 3">
    <name type="scientific">Anopheles minimus</name>
    <dbReference type="NCBI Taxonomy" id="112268"/>
    <lineage>
        <taxon>Eukaryota</taxon>
        <taxon>Metazoa</taxon>
        <taxon>Ecdysozoa</taxon>
        <taxon>Arthropoda</taxon>
        <taxon>Hexapoda</taxon>
        <taxon>Insecta</taxon>
        <taxon>Pterygota</taxon>
        <taxon>Neoptera</taxon>
        <taxon>Endopterygota</taxon>
        <taxon>Diptera</taxon>
        <taxon>Nematocera</taxon>
        <taxon>Culicoidea</taxon>
        <taxon>Culicidae</taxon>
        <taxon>Anophelinae</taxon>
        <taxon>Anopheles</taxon>
    </lineage>
</organism>
<keyword evidence="1" id="KW-1133">Transmembrane helix</keyword>
<dbReference type="SMART" id="SM00697">
    <property type="entry name" value="DM8"/>
    <property type="match status" value="3"/>
</dbReference>
<dbReference type="PANTHER" id="PTHR21112">
    <property type="entry name" value="CHEMOSENSORY PROTEIN A 29A-RELATED"/>
    <property type="match status" value="1"/>
</dbReference>
<keyword evidence="3" id="KW-1185">Reference proteome</keyword>
<dbReference type="AlphaFoldDB" id="A0A182VYQ0"/>
<reference evidence="3" key="1">
    <citation type="submission" date="2013-03" db="EMBL/GenBank/DDBJ databases">
        <title>The Genome Sequence of Anopheles minimus MINIMUS1.</title>
        <authorList>
            <consortium name="The Broad Institute Genomics Platform"/>
            <person name="Neafsey D.E."/>
            <person name="Walton C."/>
            <person name="Walker B."/>
            <person name="Young S.K."/>
            <person name="Zeng Q."/>
            <person name="Gargeya S."/>
            <person name="Fitzgerald M."/>
            <person name="Haas B."/>
            <person name="Abouelleil A."/>
            <person name="Allen A.W."/>
            <person name="Alvarado L."/>
            <person name="Arachchi H.M."/>
            <person name="Berlin A.M."/>
            <person name="Chapman S.B."/>
            <person name="Gainer-Dewar J."/>
            <person name="Goldberg J."/>
            <person name="Griggs A."/>
            <person name="Gujja S."/>
            <person name="Hansen M."/>
            <person name="Howarth C."/>
            <person name="Imamovic A."/>
            <person name="Ireland A."/>
            <person name="Larimer J."/>
            <person name="McCowan C."/>
            <person name="Murphy C."/>
            <person name="Pearson M."/>
            <person name="Poon T.W."/>
            <person name="Priest M."/>
            <person name="Roberts A."/>
            <person name="Saif S."/>
            <person name="Shea T."/>
            <person name="Sisk P."/>
            <person name="Sykes S."/>
            <person name="Wortman J."/>
            <person name="Nusbaum C."/>
            <person name="Birren B."/>
        </authorList>
    </citation>
    <scope>NUCLEOTIDE SEQUENCE [LARGE SCALE GENOMIC DNA]</scope>
    <source>
        <strain evidence="3">MINIMUS1</strain>
    </source>
</reference>
<evidence type="ECO:0000313" key="3">
    <source>
        <dbReference type="Proteomes" id="UP000075920"/>
    </source>
</evidence>
<protein>
    <submittedName>
        <fullName evidence="2">Uncharacterized protein</fullName>
    </submittedName>
</protein>
<evidence type="ECO:0000256" key="1">
    <source>
        <dbReference type="SAM" id="Phobius"/>
    </source>
</evidence>
<dbReference type="Pfam" id="PF06477">
    <property type="entry name" value="DUF1091"/>
    <property type="match status" value="3"/>
</dbReference>
<keyword evidence="1" id="KW-0812">Transmembrane</keyword>
<dbReference type="EnsemblMetazoa" id="AMIN003205-RA">
    <property type="protein sequence ID" value="AMIN003205-PA"/>
    <property type="gene ID" value="AMIN003205"/>
</dbReference>
<dbReference type="InterPro" id="IPR010512">
    <property type="entry name" value="DUF1091"/>
</dbReference>
<dbReference type="VEuPathDB" id="VectorBase:AMIN003205"/>
<reference evidence="2" key="2">
    <citation type="submission" date="2020-05" db="UniProtKB">
        <authorList>
            <consortium name="EnsemblMetazoa"/>
        </authorList>
    </citation>
    <scope>IDENTIFICATION</scope>
    <source>
        <strain evidence="2">MINIMUS1</strain>
    </source>
</reference>
<dbReference type="STRING" id="112268.A0A182VYQ0"/>
<evidence type="ECO:0000313" key="2">
    <source>
        <dbReference type="EnsemblMetazoa" id="AMIN003205-PA"/>
    </source>
</evidence>
<name>A0A182VYQ0_9DIPT</name>
<dbReference type="Proteomes" id="UP000075920">
    <property type="component" value="Unassembled WGS sequence"/>
</dbReference>
<dbReference type="PANTHER" id="PTHR21112:SF0">
    <property type="entry name" value="CHEMOSENSORY PROTEIN A 29A-RELATED"/>
    <property type="match status" value="1"/>
</dbReference>
<keyword evidence="1" id="KW-0472">Membrane</keyword>